<dbReference type="Gene3D" id="1.10.10.10">
    <property type="entry name" value="Winged helix-like DNA-binding domain superfamily/Winged helix DNA-binding domain"/>
    <property type="match status" value="1"/>
</dbReference>
<keyword evidence="2" id="KW-1185">Reference proteome</keyword>
<dbReference type="SUPFAM" id="SSF46785">
    <property type="entry name" value="Winged helix' DNA-binding domain"/>
    <property type="match status" value="1"/>
</dbReference>
<reference evidence="1 2" key="1">
    <citation type="submission" date="2020-08" db="EMBL/GenBank/DDBJ databases">
        <title>Genomic Encyclopedia of Type Strains, Phase IV (KMG-IV): sequencing the most valuable type-strain genomes for metagenomic binning, comparative biology and taxonomic classification.</title>
        <authorList>
            <person name="Goeker M."/>
        </authorList>
    </citation>
    <scope>NUCLEOTIDE SEQUENCE [LARGE SCALE GENOMIC DNA]</scope>
    <source>
        <strain evidence="1 2">DSM 19512</strain>
    </source>
</reference>
<evidence type="ECO:0000313" key="1">
    <source>
        <dbReference type="EMBL" id="MBB3878479.1"/>
    </source>
</evidence>
<proteinExistence type="predicted"/>
<organism evidence="1 2">
    <name type="scientific">Sphingomonas pseudosanguinis</name>
    <dbReference type="NCBI Taxonomy" id="413712"/>
    <lineage>
        <taxon>Bacteria</taxon>
        <taxon>Pseudomonadati</taxon>
        <taxon>Pseudomonadota</taxon>
        <taxon>Alphaproteobacteria</taxon>
        <taxon>Sphingomonadales</taxon>
        <taxon>Sphingomonadaceae</taxon>
        <taxon>Sphingomonas</taxon>
    </lineage>
</organism>
<sequence>MFPAGLMGDPAWDMMVDLFVTEAKGKRLSVSSASVATRTAQTTGLRWINRLVDEGLVIRLSDSTDRRRNFLVLSDGSWARVRDWARETSAALAAATQD</sequence>
<name>A0A7W6A7A2_9SPHN</name>
<dbReference type="RefSeq" id="WP_183950684.1">
    <property type="nucleotide sequence ID" value="NZ_JACIDH010000002.1"/>
</dbReference>
<keyword evidence="1" id="KW-0238">DNA-binding</keyword>
<dbReference type="GO" id="GO:0003677">
    <property type="term" value="F:DNA binding"/>
    <property type="evidence" value="ECO:0007669"/>
    <property type="project" value="UniProtKB-KW"/>
</dbReference>
<comment type="caution">
    <text evidence="1">The sequence shown here is derived from an EMBL/GenBank/DDBJ whole genome shotgun (WGS) entry which is preliminary data.</text>
</comment>
<gene>
    <name evidence="1" type="ORF">GGR48_000892</name>
</gene>
<protein>
    <submittedName>
        <fullName evidence="1">DNA-binding MarR family transcriptional regulator</fullName>
    </submittedName>
</protein>
<dbReference type="Proteomes" id="UP000538670">
    <property type="component" value="Unassembled WGS sequence"/>
</dbReference>
<accession>A0A7W6A7A2</accession>
<dbReference type="AlphaFoldDB" id="A0A7W6A7A2"/>
<dbReference type="EMBL" id="JACIDH010000002">
    <property type="protein sequence ID" value="MBB3878479.1"/>
    <property type="molecule type" value="Genomic_DNA"/>
</dbReference>
<dbReference type="InterPro" id="IPR036390">
    <property type="entry name" value="WH_DNA-bd_sf"/>
</dbReference>
<dbReference type="InterPro" id="IPR036388">
    <property type="entry name" value="WH-like_DNA-bd_sf"/>
</dbReference>
<evidence type="ECO:0000313" key="2">
    <source>
        <dbReference type="Proteomes" id="UP000538670"/>
    </source>
</evidence>